<feature type="region of interest" description="Disordered" evidence="1">
    <location>
        <begin position="227"/>
        <end position="248"/>
    </location>
</feature>
<name>A0A931CGV0_9ACTN</name>
<proteinExistence type="predicted"/>
<dbReference type="RefSeq" id="WP_196416456.1">
    <property type="nucleotide sequence ID" value="NZ_JADQTO010000012.1"/>
</dbReference>
<organism evidence="3 4">
    <name type="scientific">Actinoplanes aureus</name>
    <dbReference type="NCBI Taxonomy" id="2792083"/>
    <lineage>
        <taxon>Bacteria</taxon>
        <taxon>Bacillati</taxon>
        <taxon>Actinomycetota</taxon>
        <taxon>Actinomycetes</taxon>
        <taxon>Micromonosporales</taxon>
        <taxon>Micromonosporaceae</taxon>
        <taxon>Actinoplanes</taxon>
    </lineage>
</organism>
<feature type="transmembrane region" description="Helical" evidence="2">
    <location>
        <begin position="41"/>
        <end position="62"/>
    </location>
</feature>
<dbReference type="EMBL" id="JADQTO010000012">
    <property type="protein sequence ID" value="MBG0564670.1"/>
    <property type="molecule type" value="Genomic_DNA"/>
</dbReference>
<dbReference type="AlphaFoldDB" id="A0A931CGV0"/>
<dbReference type="Proteomes" id="UP000598146">
    <property type="component" value="Unassembled WGS sequence"/>
</dbReference>
<evidence type="ECO:0000256" key="1">
    <source>
        <dbReference type="SAM" id="MobiDB-lite"/>
    </source>
</evidence>
<evidence type="ECO:0000313" key="4">
    <source>
        <dbReference type="Proteomes" id="UP000598146"/>
    </source>
</evidence>
<reference evidence="3" key="1">
    <citation type="submission" date="2020-11" db="EMBL/GenBank/DDBJ databases">
        <title>Isolation and identification of active actinomycetes.</title>
        <authorList>
            <person name="Sun X."/>
        </authorList>
    </citation>
    <scope>NUCLEOTIDE SEQUENCE</scope>
    <source>
        <strain evidence="3">NEAU-A11</strain>
    </source>
</reference>
<keyword evidence="2" id="KW-1133">Transmembrane helix</keyword>
<sequence length="262" mass="27710">MTDSTDIRDALIAYTGDEPPLTFAYEHVLTAGRRARRRRRIAAAAGGSLVFVAVTGVFMAALPHVRADPDVSAGVALDPAPFCAAAEAEPSSPAAVEHAAARISCYLLTAVPPLLPEADFQRIPGSSDDVLPLQAYPSQETPPIISADALVSDSRGFGEIGFGLYPAAETVEEAIASCAGCDVRQGSHGETILVHEAVEESRLRRIDVWVHKGDTVVFATATNAVPDATLDSDKQEMGRPEPPLDEDQLVELATAPELTLFP</sequence>
<comment type="caution">
    <text evidence="3">The sequence shown here is derived from an EMBL/GenBank/DDBJ whole genome shotgun (WGS) entry which is preliminary data.</text>
</comment>
<evidence type="ECO:0000313" key="3">
    <source>
        <dbReference type="EMBL" id="MBG0564670.1"/>
    </source>
</evidence>
<keyword evidence="2" id="KW-0812">Transmembrane</keyword>
<accession>A0A931CGV0</accession>
<gene>
    <name evidence="3" type="ORF">I4J89_24785</name>
</gene>
<keyword evidence="4" id="KW-1185">Reference proteome</keyword>
<evidence type="ECO:0000256" key="2">
    <source>
        <dbReference type="SAM" id="Phobius"/>
    </source>
</evidence>
<keyword evidence="2" id="KW-0472">Membrane</keyword>
<protein>
    <submittedName>
        <fullName evidence="3">Uncharacterized protein</fullName>
    </submittedName>
</protein>